<keyword evidence="4 6" id="KW-0862">Zinc</keyword>
<comment type="pathway">
    <text evidence="6">Glycan metabolism; pectin degradation; 2-dehydro-3-deoxy-D-gluconate from pectin: step 4/5.</text>
</comment>
<dbReference type="Proteomes" id="UP000031938">
    <property type="component" value="Unassembled WGS sequence"/>
</dbReference>
<evidence type="ECO:0000256" key="6">
    <source>
        <dbReference type="HAMAP-Rule" id="MF_00687"/>
    </source>
</evidence>
<dbReference type="UniPathway" id="UPA00545">
    <property type="reaction ID" value="UER00826"/>
</dbReference>
<comment type="catalytic activity">
    <reaction evidence="1 6">
        <text>5-dehydro-4-deoxy-D-glucuronate = 3-deoxy-D-glycero-2,5-hexodiulosonate</text>
        <dbReference type="Rhea" id="RHEA:23896"/>
        <dbReference type="ChEBI" id="CHEBI:17117"/>
        <dbReference type="ChEBI" id="CHEBI:29071"/>
        <dbReference type="EC" id="5.3.1.17"/>
    </reaction>
</comment>
<proteinExistence type="inferred from homology"/>
<comment type="caution">
    <text evidence="7">The sequence shown here is derived from an EMBL/GenBank/DDBJ whole genome shotgun (WGS) entry which is preliminary data.</text>
</comment>
<comment type="similarity">
    <text evidence="2 6">Belongs to the KduI family.</text>
</comment>
<dbReference type="EC" id="5.3.1.17" evidence="6"/>
<gene>
    <name evidence="6" type="primary">kduI</name>
    <name evidence="7" type="ORF">KP78_04920</name>
</gene>
<dbReference type="InterPro" id="IPR007045">
    <property type="entry name" value="KduI"/>
</dbReference>
<comment type="function">
    <text evidence="6">Catalyzes the isomerization of 5-dehydro-4-deoxy-D-glucuronate to 3-deoxy-D-glycero-2,5-hexodiulosonate.</text>
</comment>
<dbReference type="PANTHER" id="PTHR38461:SF1">
    <property type="entry name" value="4-DEOXY-L-THREO-5-HEXOSULOSE-URONATE KETOL-ISOMERASE"/>
    <property type="match status" value="1"/>
</dbReference>
<dbReference type="SUPFAM" id="SSF51182">
    <property type="entry name" value="RmlC-like cupins"/>
    <property type="match status" value="1"/>
</dbReference>
<dbReference type="NCBIfam" id="NF002091">
    <property type="entry name" value="PRK00924.1"/>
    <property type="match status" value="1"/>
</dbReference>
<dbReference type="PANTHER" id="PTHR38461">
    <property type="entry name" value="4-DEOXY-L-THREO-5-HEXOSULOSE-URONATE KETOL-ISOMERASE"/>
    <property type="match status" value="1"/>
</dbReference>
<dbReference type="OrthoDB" id="9770644at2"/>
<dbReference type="Gene3D" id="2.60.120.10">
    <property type="entry name" value="Jelly Rolls"/>
    <property type="match status" value="1"/>
</dbReference>
<dbReference type="HAMAP" id="MF_00687">
    <property type="entry name" value="KduI"/>
    <property type="match status" value="1"/>
</dbReference>
<dbReference type="CDD" id="cd20294">
    <property type="entry name" value="cupin_KduI_N"/>
    <property type="match status" value="1"/>
</dbReference>
<keyword evidence="3 6" id="KW-0479">Metal-binding</keyword>
<dbReference type="GO" id="GO:0045490">
    <property type="term" value="P:pectin catabolic process"/>
    <property type="evidence" value="ECO:0007669"/>
    <property type="project" value="UniProtKB-UniRule"/>
</dbReference>
<feature type="binding site" evidence="6">
    <location>
        <position position="196"/>
    </location>
    <ligand>
        <name>Zn(2+)</name>
        <dbReference type="ChEBI" id="CHEBI:29105"/>
    </ligand>
</feature>
<keyword evidence="8" id="KW-1185">Reference proteome</keyword>
<dbReference type="PIRSF" id="PIRSF006625">
    <property type="entry name" value="KduI"/>
    <property type="match status" value="1"/>
</dbReference>
<feature type="binding site" evidence="6">
    <location>
        <position position="201"/>
    </location>
    <ligand>
        <name>Zn(2+)</name>
        <dbReference type="ChEBI" id="CHEBI:29105"/>
    </ligand>
</feature>
<evidence type="ECO:0000256" key="1">
    <source>
        <dbReference type="ARBA" id="ARBA00000552"/>
    </source>
</evidence>
<evidence type="ECO:0000313" key="7">
    <source>
        <dbReference type="EMBL" id="KIL52122.1"/>
    </source>
</evidence>
<evidence type="ECO:0000256" key="4">
    <source>
        <dbReference type="ARBA" id="ARBA00022833"/>
    </source>
</evidence>
<sequence>MEIRHATNPLDFKSYDTSRLRNDFLIDSLFTRNETNYVYSHYDRLIVGGAFPVGEELALNDEGALKTKFFLERRELGIINIAGEGIVTVNGEEHTLQTRDCLYVGLGNEEVTFKSIDHENPAKFYLVSSPAHQSYPVQKLAIQESESTHLGTVEQSNVRTIYKYIHGNGIKSCQLMLGITLLEPGSMWNTMPAHVHDRRMEAYLYFDLSEDQRVMHFMGEPGETRHLIVKNEQAIISPPWSIHSGVGTGAYSFIWAMAGENYTFDDMDFVDMEDLK</sequence>
<name>A0A0C2VT68_9BACL</name>
<dbReference type="AlphaFoldDB" id="A0A0C2VT68"/>
<dbReference type="GO" id="GO:0042840">
    <property type="term" value="P:D-glucuronate catabolic process"/>
    <property type="evidence" value="ECO:0007669"/>
    <property type="project" value="TreeGrafter"/>
</dbReference>
<feature type="binding site" evidence="6">
    <location>
        <position position="194"/>
    </location>
    <ligand>
        <name>Zn(2+)</name>
        <dbReference type="ChEBI" id="CHEBI:29105"/>
    </ligand>
</feature>
<dbReference type="InterPro" id="IPR014710">
    <property type="entry name" value="RmlC-like_jellyroll"/>
</dbReference>
<reference evidence="7 8" key="1">
    <citation type="submission" date="2015-01" db="EMBL/GenBank/DDBJ databases">
        <title>Genome sequencing of Jeotgalibacillus soli.</title>
        <authorList>
            <person name="Goh K.M."/>
            <person name="Chan K.-G."/>
            <person name="Yaakop A.S."/>
            <person name="Ee R."/>
            <person name="Gan H.M."/>
            <person name="Chan C.S."/>
        </authorList>
    </citation>
    <scope>NUCLEOTIDE SEQUENCE [LARGE SCALE GENOMIC DNA]</scope>
    <source>
        <strain evidence="7 8">P9</strain>
    </source>
</reference>
<dbReference type="RefSeq" id="WP_041085922.1">
    <property type="nucleotide sequence ID" value="NZ_JXRP01000006.1"/>
</dbReference>
<evidence type="ECO:0000256" key="3">
    <source>
        <dbReference type="ARBA" id="ARBA00022723"/>
    </source>
</evidence>
<dbReference type="Gene3D" id="2.60.120.520">
    <property type="entry name" value="pectin degrading enzyme 5-keto 4- deoxyuronate isomerase, domain 1"/>
    <property type="match status" value="1"/>
</dbReference>
<feature type="binding site" evidence="6">
    <location>
        <position position="243"/>
    </location>
    <ligand>
        <name>Zn(2+)</name>
        <dbReference type="ChEBI" id="CHEBI:29105"/>
    </ligand>
</feature>
<organism evidence="7 8">
    <name type="scientific">Jeotgalibacillus soli</name>
    <dbReference type="NCBI Taxonomy" id="889306"/>
    <lineage>
        <taxon>Bacteria</taxon>
        <taxon>Bacillati</taxon>
        <taxon>Bacillota</taxon>
        <taxon>Bacilli</taxon>
        <taxon>Bacillales</taxon>
        <taxon>Caryophanaceae</taxon>
        <taxon>Jeotgalibacillus</taxon>
    </lineage>
</organism>
<evidence type="ECO:0000313" key="8">
    <source>
        <dbReference type="Proteomes" id="UP000031938"/>
    </source>
</evidence>
<dbReference type="EMBL" id="JXRP01000006">
    <property type="protein sequence ID" value="KIL52122.1"/>
    <property type="molecule type" value="Genomic_DNA"/>
</dbReference>
<dbReference type="Pfam" id="PF04962">
    <property type="entry name" value="KduI"/>
    <property type="match status" value="1"/>
</dbReference>
<dbReference type="GO" id="GO:0008697">
    <property type="term" value="F:4-deoxy-L-threo-5-hexosulose-uronate ketol-isomerase activity"/>
    <property type="evidence" value="ECO:0007669"/>
    <property type="project" value="UniProtKB-UniRule"/>
</dbReference>
<dbReference type="GO" id="GO:0019698">
    <property type="term" value="P:D-galacturonate catabolic process"/>
    <property type="evidence" value="ECO:0007669"/>
    <property type="project" value="TreeGrafter"/>
</dbReference>
<dbReference type="PATRIC" id="fig|889306.3.peg.491"/>
<protein>
    <recommendedName>
        <fullName evidence="6">4-deoxy-L-threo-5-hexosulose-uronate ketol-isomerase</fullName>
        <ecNumber evidence="6">5.3.1.17</ecNumber>
    </recommendedName>
    <alternativeName>
        <fullName evidence="6">5-keto-4-deoxyuronate isomerase</fullName>
    </alternativeName>
    <alternativeName>
        <fullName evidence="6">DKI isomerase</fullName>
    </alternativeName>
</protein>
<evidence type="ECO:0000256" key="2">
    <source>
        <dbReference type="ARBA" id="ARBA00008086"/>
    </source>
</evidence>
<accession>A0A0C2VT68</accession>
<dbReference type="STRING" id="889306.KP78_04920"/>
<evidence type="ECO:0000256" key="5">
    <source>
        <dbReference type="ARBA" id="ARBA00023235"/>
    </source>
</evidence>
<dbReference type="InterPro" id="IPR027449">
    <property type="entry name" value="KduI_N"/>
</dbReference>
<dbReference type="InterPro" id="IPR011051">
    <property type="entry name" value="RmlC_Cupin_sf"/>
</dbReference>
<dbReference type="CDD" id="cd20491">
    <property type="entry name" value="cupin_KduI_C"/>
    <property type="match status" value="1"/>
</dbReference>
<dbReference type="InterPro" id="IPR021120">
    <property type="entry name" value="KduI/IolB_isomerase"/>
</dbReference>
<dbReference type="GO" id="GO:0008270">
    <property type="term" value="F:zinc ion binding"/>
    <property type="evidence" value="ECO:0007669"/>
    <property type="project" value="UniProtKB-UniRule"/>
</dbReference>
<comment type="cofactor">
    <cofactor evidence="6">
        <name>Zn(2+)</name>
        <dbReference type="ChEBI" id="CHEBI:29105"/>
    </cofactor>
    <text evidence="6">Binds 1 zinc ion per subunit.</text>
</comment>
<keyword evidence="5 6" id="KW-0413">Isomerase</keyword>